<dbReference type="Gene3D" id="1.20.5.110">
    <property type="match status" value="1"/>
</dbReference>
<feature type="transmembrane region" description="Helical" evidence="8">
    <location>
        <begin position="61"/>
        <end position="87"/>
    </location>
</feature>
<dbReference type="InterPro" id="IPR013099">
    <property type="entry name" value="K_chnl_dom"/>
</dbReference>
<evidence type="ECO:0000256" key="5">
    <source>
        <dbReference type="ARBA" id="ARBA00023065"/>
    </source>
</evidence>
<organism evidence="10 11">
    <name type="scientific">Mycolicibacter acidiphilus</name>
    <dbReference type="NCBI Taxonomy" id="2835306"/>
    <lineage>
        <taxon>Bacteria</taxon>
        <taxon>Bacillati</taxon>
        <taxon>Actinomycetota</taxon>
        <taxon>Actinomycetes</taxon>
        <taxon>Mycobacteriales</taxon>
        <taxon>Mycobacteriaceae</taxon>
        <taxon>Mycolicibacter</taxon>
    </lineage>
</organism>
<evidence type="ECO:0000256" key="2">
    <source>
        <dbReference type="ARBA" id="ARBA00022448"/>
    </source>
</evidence>
<comment type="subcellular location">
    <subcellularLocation>
        <location evidence="1">Membrane</location>
        <topology evidence="1">Multi-pass membrane protein</topology>
    </subcellularLocation>
</comment>
<dbReference type="Pfam" id="PF07885">
    <property type="entry name" value="Ion_trans_2"/>
    <property type="match status" value="1"/>
</dbReference>
<dbReference type="Gene3D" id="1.20.120.350">
    <property type="entry name" value="Voltage-gated potassium channels. Chain C"/>
    <property type="match status" value="1"/>
</dbReference>
<dbReference type="EMBL" id="JAHCLR010000003">
    <property type="protein sequence ID" value="MBS9532563.1"/>
    <property type="molecule type" value="Genomic_DNA"/>
</dbReference>
<proteinExistence type="predicted"/>
<dbReference type="RefSeq" id="WP_214091473.1">
    <property type="nucleotide sequence ID" value="NZ_JAHCLR010000003.1"/>
</dbReference>
<feature type="transmembrane region" description="Helical" evidence="8">
    <location>
        <begin position="23"/>
        <end position="49"/>
    </location>
</feature>
<evidence type="ECO:0000256" key="7">
    <source>
        <dbReference type="ARBA" id="ARBA00023303"/>
    </source>
</evidence>
<evidence type="ECO:0000256" key="1">
    <source>
        <dbReference type="ARBA" id="ARBA00004141"/>
    </source>
</evidence>
<feature type="transmembrane region" description="Helical" evidence="8">
    <location>
        <begin position="163"/>
        <end position="186"/>
    </location>
</feature>
<keyword evidence="5" id="KW-0406">Ion transport</keyword>
<dbReference type="SUPFAM" id="SSF81324">
    <property type="entry name" value="Voltage-gated potassium channels"/>
    <property type="match status" value="1"/>
</dbReference>
<feature type="transmembrane region" description="Helical" evidence="8">
    <location>
        <begin position="133"/>
        <end position="151"/>
    </location>
</feature>
<keyword evidence="6 8" id="KW-0472">Membrane</keyword>
<dbReference type="PANTHER" id="PTHR11537">
    <property type="entry name" value="VOLTAGE-GATED POTASSIUM CHANNEL"/>
    <property type="match status" value="1"/>
</dbReference>
<sequence length="235" mass="25258">MAAIALVFLAAYSIRVLVQPQGWLTHVIDALTVVTWLAFAIDYGARLWLAPNRRRWFVRHLLDLAVVALPLLQPLRVVRLIILVGALQKTIGNAIHGRVTIYTLASAALVIYVASLAELQVERHDPHATINTFGKALFWAITTVTTVGYGFEHPTTPTGRLIAALLMIGGISLVGMVTATVASWIVRRAGAQGSAQPAVTAAHIEELRSEIRALHAHLRAAGAVPTQPEPPGTTG</sequence>
<evidence type="ECO:0000313" key="11">
    <source>
        <dbReference type="Proteomes" id="UP001519535"/>
    </source>
</evidence>
<evidence type="ECO:0000256" key="8">
    <source>
        <dbReference type="SAM" id="Phobius"/>
    </source>
</evidence>
<dbReference type="InterPro" id="IPR028325">
    <property type="entry name" value="VG_K_chnl"/>
</dbReference>
<feature type="transmembrane region" description="Helical" evidence="8">
    <location>
        <begin position="99"/>
        <end position="121"/>
    </location>
</feature>
<accession>A0ABS5RE55</accession>
<comment type="caution">
    <text evidence="10">The sequence shown here is derived from an EMBL/GenBank/DDBJ whole genome shotgun (WGS) entry which is preliminary data.</text>
</comment>
<dbReference type="InterPro" id="IPR027359">
    <property type="entry name" value="Volt_channel_dom_sf"/>
</dbReference>
<evidence type="ECO:0000256" key="3">
    <source>
        <dbReference type="ARBA" id="ARBA00022692"/>
    </source>
</evidence>
<feature type="domain" description="Potassium channel" evidence="9">
    <location>
        <begin position="110"/>
        <end position="186"/>
    </location>
</feature>
<keyword evidence="4 8" id="KW-1133">Transmembrane helix</keyword>
<keyword evidence="7 10" id="KW-0407">Ion channel</keyword>
<evidence type="ECO:0000256" key="6">
    <source>
        <dbReference type="ARBA" id="ARBA00023136"/>
    </source>
</evidence>
<evidence type="ECO:0000256" key="4">
    <source>
        <dbReference type="ARBA" id="ARBA00022989"/>
    </source>
</evidence>
<evidence type="ECO:0000313" key="10">
    <source>
        <dbReference type="EMBL" id="MBS9532563.1"/>
    </source>
</evidence>
<dbReference type="PANTHER" id="PTHR11537:SF254">
    <property type="entry name" value="POTASSIUM VOLTAGE-GATED CHANNEL PROTEIN SHAB"/>
    <property type="match status" value="1"/>
</dbReference>
<gene>
    <name evidence="10" type="ORF">KIH27_03060</name>
</gene>
<reference evidence="10 11" key="1">
    <citation type="submission" date="2021-05" db="EMBL/GenBank/DDBJ databases">
        <title>Mycobacterium acidophilum sp. nov., an extremely acid-tolerant member of the genus Mycobacterium.</title>
        <authorList>
            <person name="Xia J."/>
        </authorList>
    </citation>
    <scope>NUCLEOTIDE SEQUENCE [LARGE SCALE GENOMIC DNA]</scope>
    <source>
        <strain evidence="10 11">M1</strain>
    </source>
</reference>
<dbReference type="GO" id="GO:0034220">
    <property type="term" value="P:monoatomic ion transmembrane transport"/>
    <property type="evidence" value="ECO:0007669"/>
    <property type="project" value="UniProtKB-KW"/>
</dbReference>
<name>A0ABS5RE55_9MYCO</name>
<keyword evidence="2" id="KW-0813">Transport</keyword>
<keyword evidence="11" id="KW-1185">Reference proteome</keyword>
<evidence type="ECO:0000259" key="9">
    <source>
        <dbReference type="Pfam" id="PF07885"/>
    </source>
</evidence>
<keyword evidence="3 8" id="KW-0812">Transmembrane</keyword>
<protein>
    <submittedName>
        <fullName evidence="10">Potassium channel family protein</fullName>
    </submittedName>
</protein>
<dbReference type="Proteomes" id="UP001519535">
    <property type="component" value="Unassembled WGS sequence"/>
</dbReference>
<dbReference type="Gene3D" id="1.10.287.70">
    <property type="match status" value="1"/>
</dbReference>